<dbReference type="EMBL" id="JBAKIA010000014">
    <property type="protein sequence ID" value="MEJ8475930.1"/>
    <property type="molecule type" value="Genomic_DNA"/>
</dbReference>
<keyword evidence="6" id="KW-0560">Oxidoreductase</keyword>
<dbReference type="Proteomes" id="UP001385499">
    <property type="component" value="Unassembled WGS sequence"/>
</dbReference>
<dbReference type="Gene3D" id="3.50.50.60">
    <property type="entry name" value="FAD/NAD(P)-binding domain"/>
    <property type="match status" value="2"/>
</dbReference>
<dbReference type="SUPFAM" id="SSF51905">
    <property type="entry name" value="FAD/NAD(P)-binding domain"/>
    <property type="match status" value="1"/>
</dbReference>
<dbReference type="RefSeq" id="WP_340276219.1">
    <property type="nucleotide sequence ID" value="NZ_JBAKIA010000014.1"/>
</dbReference>
<comment type="similarity">
    <text evidence="3">Belongs to the UbiH/COQ6 family.</text>
</comment>
<dbReference type="PANTHER" id="PTHR43876">
    <property type="entry name" value="UBIQUINONE BIOSYNTHESIS MONOOXYGENASE COQ6, MITOCHONDRIAL"/>
    <property type="match status" value="1"/>
</dbReference>
<evidence type="ECO:0000313" key="9">
    <source>
        <dbReference type="EMBL" id="MEJ8475930.1"/>
    </source>
</evidence>
<comment type="caution">
    <text evidence="9">The sequence shown here is derived from an EMBL/GenBank/DDBJ whole genome shotgun (WGS) entry which is preliminary data.</text>
</comment>
<evidence type="ECO:0000256" key="3">
    <source>
        <dbReference type="ARBA" id="ARBA00005349"/>
    </source>
</evidence>
<reference evidence="9 10" key="1">
    <citation type="submission" date="2024-02" db="EMBL/GenBank/DDBJ databases">
        <title>Roseibium algae sp. nov., isolated from marine alga (Grateloupia sp.), showing potential in myo-inositol conversion.</title>
        <authorList>
            <person name="Wang Y."/>
        </authorList>
    </citation>
    <scope>NUCLEOTIDE SEQUENCE [LARGE SCALE GENOMIC DNA]</scope>
    <source>
        <strain evidence="9 10">H3510</strain>
    </source>
</reference>
<evidence type="ECO:0000256" key="2">
    <source>
        <dbReference type="ARBA" id="ARBA00004749"/>
    </source>
</evidence>
<dbReference type="NCBIfam" id="NF005691">
    <property type="entry name" value="PRK07494.1"/>
    <property type="match status" value="1"/>
</dbReference>
<evidence type="ECO:0000256" key="7">
    <source>
        <dbReference type="ARBA" id="ARBA00023033"/>
    </source>
</evidence>
<name>A0ABU8TP50_9HYPH</name>
<evidence type="ECO:0000313" key="10">
    <source>
        <dbReference type="Proteomes" id="UP001385499"/>
    </source>
</evidence>
<evidence type="ECO:0000256" key="5">
    <source>
        <dbReference type="ARBA" id="ARBA00022827"/>
    </source>
</evidence>
<comment type="pathway">
    <text evidence="2">Cofactor biosynthesis; ubiquinone biosynthesis.</text>
</comment>
<evidence type="ECO:0000259" key="8">
    <source>
        <dbReference type="Pfam" id="PF01494"/>
    </source>
</evidence>
<comment type="cofactor">
    <cofactor evidence="1">
        <name>FAD</name>
        <dbReference type="ChEBI" id="CHEBI:57692"/>
    </cofactor>
</comment>
<protein>
    <submittedName>
        <fullName evidence="9">UbiH/UbiF family hydroxylase</fullName>
    </submittedName>
</protein>
<dbReference type="InterPro" id="IPR051205">
    <property type="entry name" value="UbiH/COQ6_monooxygenase"/>
</dbReference>
<organism evidence="9 10">
    <name type="scientific">Roseibium algae</name>
    <dbReference type="NCBI Taxonomy" id="3123038"/>
    <lineage>
        <taxon>Bacteria</taxon>
        <taxon>Pseudomonadati</taxon>
        <taxon>Pseudomonadota</taxon>
        <taxon>Alphaproteobacteria</taxon>
        <taxon>Hyphomicrobiales</taxon>
        <taxon>Stappiaceae</taxon>
        <taxon>Roseibium</taxon>
    </lineage>
</organism>
<feature type="domain" description="FAD-binding" evidence="8">
    <location>
        <begin position="11"/>
        <end position="341"/>
    </location>
</feature>
<keyword evidence="4" id="KW-0285">Flavoprotein</keyword>
<accession>A0ABU8TP50</accession>
<dbReference type="InterPro" id="IPR002938">
    <property type="entry name" value="FAD-bd"/>
</dbReference>
<dbReference type="PRINTS" id="PR00420">
    <property type="entry name" value="RNGMNOXGNASE"/>
</dbReference>
<dbReference type="InterPro" id="IPR036188">
    <property type="entry name" value="FAD/NAD-bd_sf"/>
</dbReference>
<keyword evidence="7" id="KW-0503">Monooxygenase</keyword>
<evidence type="ECO:0000256" key="6">
    <source>
        <dbReference type="ARBA" id="ARBA00023002"/>
    </source>
</evidence>
<dbReference type="Pfam" id="PF01494">
    <property type="entry name" value="FAD_binding_3"/>
    <property type="match status" value="1"/>
</dbReference>
<keyword evidence="10" id="KW-1185">Reference proteome</keyword>
<dbReference type="NCBIfam" id="TIGR01988">
    <property type="entry name" value="Ubi-OHases"/>
    <property type="match status" value="1"/>
</dbReference>
<evidence type="ECO:0000256" key="4">
    <source>
        <dbReference type="ARBA" id="ARBA00022630"/>
    </source>
</evidence>
<dbReference type="PANTHER" id="PTHR43876:SF7">
    <property type="entry name" value="UBIQUINONE BIOSYNTHESIS MONOOXYGENASE COQ6, MITOCHONDRIAL"/>
    <property type="match status" value="1"/>
</dbReference>
<keyword evidence="5" id="KW-0274">FAD</keyword>
<sequence length="410" mass="44231">MPAPSATAPYDIAVVGAGPSGLTAGLLFASYGFSTVIIAPKVNLSDGRTTALLQASVDLLTQIGVWDRLVLKAAPLAKMRMVDDTGRLVRAPEVTFDSLELDLPAFGYNLLNKDLNLILEKAALEQDNLTFLNQSAANYDAKDEATTITMGDGSTCQARLVVAADGRKSLAREAAGIDVKRWSYPQMAVVLNLNHDQPHRDTSTEFHTPTGPFTLVPLPGRTSSLVCVVTHEEAERLKDMGKAELALEFEQRAHSILGKFELNSEPQMFPLSGMIARALVGQRVALIGEAAHVFPPIGAQGLNLGLRDVAGLGKVLKAAKDKNNDIGSAEVLGAYEKERRTDITTRTVAVDALNRSLLTDFLPVQIARSAGIYFADKIPPLRRVLMREGIAPGTRSKRKSLLSRVTRRLG</sequence>
<gene>
    <name evidence="9" type="ORF">V6575_17700</name>
</gene>
<evidence type="ECO:0000256" key="1">
    <source>
        <dbReference type="ARBA" id="ARBA00001974"/>
    </source>
</evidence>
<dbReference type="InterPro" id="IPR010971">
    <property type="entry name" value="UbiH/COQ6"/>
</dbReference>
<proteinExistence type="inferred from homology"/>